<keyword evidence="5" id="KW-0175">Coiled coil</keyword>
<dbReference type="UniPathway" id="UPA00848">
    <property type="reaction ID" value="UER00151"/>
</dbReference>
<sequence length="338" mass="38623">MNVNDVIVGKIYISSLGKRVKVCEIDNRLSVDKCNPKLSIVRHVNIFDRSDVQSTQMDVFIHKFYPLETFQQIEVKIGQVWRNMETQKLATVLAISGNNVVMQYQGSDMSFYVDKDVLRSYYEFMHNATPAILNLEDKDNIKQLELDLENTENTKLSLSDHIKGILEYIEPYTYDRAGLAETPQRVEKAINHWFGGYTIDPKDIFKTFEDGAEGSDQMVTVHNIPLYSKCEHHMADIIGNATVAYIPNGRIVGLSKINRVVDMFARRLQVQERLTNQIADCIVEHLQPLGVGVFVSARHMCMESRGVCQHGHYTTTVALRGVIRDEPETRNEFMSICK</sequence>
<feature type="domain" description="GTP cyclohydrolase I" evidence="6">
    <location>
        <begin position="160"/>
        <end position="337"/>
    </location>
</feature>
<dbReference type="Pfam" id="PF01227">
    <property type="entry name" value="GTP_cyclohydroI"/>
    <property type="match status" value="1"/>
</dbReference>
<evidence type="ECO:0000256" key="5">
    <source>
        <dbReference type="SAM" id="Coils"/>
    </source>
</evidence>
<dbReference type="PROSITE" id="PS00860">
    <property type="entry name" value="GTP_CYCLOHYDROL_1_2"/>
    <property type="match status" value="1"/>
</dbReference>
<comment type="catalytic activity">
    <reaction evidence="1">
        <text>GTP + H2O = 7,8-dihydroneopterin 3'-triphosphate + formate + H(+)</text>
        <dbReference type="Rhea" id="RHEA:17473"/>
        <dbReference type="ChEBI" id="CHEBI:15377"/>
        <dbReference type="ChEBI" id="CHEBI:15378"/>
        <dbReference type="ChEBI" id="CHEBI:15740"/>
        <dbReference type="ChEBI" id="CHEBI:37565"/>
        <dbReference type="ChEBI" id="CHEBI:58462"/>
        <dbReference type="EC" id="3.5.4.16"/>
    </reaction>
</comment>
<evidence type="ECO:0000259" key="6">
    <source>
        <dbReference type="Pfam" id="PF01227"/>
    </source>
</evidence>
<dbReference type="Gene3D" id="3.30.1130.10">
    <property type="match status" value="1"/>
</dbReference>
<dbReference type="KEGG" id="vg:77951568"/>
<name>A0A7S9SWH8_9CAUD</name>
<dbReference type="EMBL" id="MW057861">
    <property type="protein sequence ID" value="QPI18458.1"/>
    <property type="molecule type" value="Genomic_DNA"/>
</dbReference>
<dbReference type="GO" id="GO:0046654">
    <property type="term" value="P:tetrahydrofolate biosynthetic process"/>
    <property type="evidence" value="ECO:0007669"/>
    <property type="project" value="InterPro"/>
</dbReference>
<dbReference type="InterPro" id="IPR020602">
    <property type="entry name" value="GTP_CycHdrlase_I_dom"/>
</dbReference>
<evidence type="ECO:0000256" key="1">
    <source>
        <dbReference type="ARBA" id="ARBA00001052"/>
    </source>
</evidence>
<protein>
    <recommendedName>
        <fullName evidence="3">GTP cyclohydrolase I</fullName>
        <ecNumber evidence="3">3.5.4.16</ecNumber>
    </recommendedName>
</protein>
<dbReference type="GO" id="GO:0005525">
    <property type="term" value="F:GTP binding"/>
    <property type="evidence" value="ECO:0007669"/>
    <property type="project" value="TreeGrafter"/>
</dbReference>
<dbReference type="SUPFAM" id="SSF55620">
    <property type="entry name" value="Tetrahydrobiopterin biosynthesis enzymes-like"/>
    <property type="match status" value="1"/>
</dbReference>
<dbReference type="Gene3D" id="1.10.286.10">
    <property type="match status" value="1"/>
</dbReference>
<comment type="pathway">
    <text evidence="2">Cofactor biosynthesis; 7,8-dihydroneopterin triphosphate biosynthesis; 7,8-dihydroneopterin triphosphate from GTP: step 1/1.</text>
</comment>
<dbReference type="NCBIfam" id="NF006826">
    <property type="entry name" value="PRK09347.1-3"/>
    <property type="match status" value="1"/>
</dbReference>
<reference evidence="7 8" key="1">
    <citation type="submission" date="2020-10" db="EMBL/GenBank/DDBJ databases">
        <title>Novel bacteriophages targeting Providencia spp. as potential agents for phage therapy.</title>
        <authorList>
            <person name="Rakov C."/>
            <person name="Alkalay-Oren S."/>
            <person name="Coppenhagen-Glazer S."/>
            <person name="Hazan R."/>
        </authorList>
    </citation>
    <scope>NUCLEOTIDE SEQUENCE [LARGE SCALE GENOMIC DNA]</scope>
</reference>
<dbReference type="NCBIfam" id="NF006825">
    <property type="entry name" value="PRK09347.1-2"/>
    <property type="match status" value="1"/>
</dbReference>
<dbReference type="HAMAP" id="MF_00223">
    <property type="entry name" value="FolE"/>
    <property type="match status" value="1"/>
</dbReference>
<accession>A0A7S9SWH8</accession>
<dbReference type="NCBIfam" id="TIGR00063">
    <property type="entry name" value="folE"/>
    <property type="match status" value="1"/>
</dbReference>
<evidence type="ECO:0000313" key="7">
    <source>
        <dbReference type="EMBL" id="QPI18458.1"/>
    </source>
</evidence>
<dbReference type="GO" id="GO:0006729">
    <property type="term" value="P:tetrahydrobiopterin biosynthetic process"/>
    <property type="evidence" value="ECO:0007669"/>
    <property type="project" value="TreeGrafter"/>
</dbReference>
<keyword evidence="4 7" id="KW-0378">Hydrolase</keyword>
<feature type="coiled-coil region" evidence="5">
    <location>
        <begin position="134"/>
        <end position="161"/>
    </location>
</feature>
<keyword evidence="8" id="KW-1185">Reference proteome</keyword>
<dbReference type="GeneID" id="77951568"/>
<evidence type="ECO:0000256" key="4">
    <source>
        <dbReference type="ARBA" id="ARBA00022801"/>
    </source>
</evidence>
<evidence type="ECO:0000256" key="3">
    <source>
        <dbReference type="ARBA" id="ARBA00012715"/>
    </source>
</evidence>
<dbReference type="FunFam" id="3.30.1130.10:FF:000001">
    <property type="entry name" value="GTP cyclohydrolase 1"/>
    <property type="match status" value="1"/>
</dbReference>
<dbReference type="RefSeq" id="YP_010675245.1">
    <property type="nucleotide sequence ID" value="NC_071001.1"/>
</dbReference>
<dbReference type="Proteomes" id="UP000594422">
    <property type="component" value="Segment"/>
</dbReference>
<dbReference type="InterPro" id="IPR043133">
    <property type="entry name" value="GTP-CH-I_C/QueF"/>
</dbReference>
<dbReference type="InterPro" id="IPR018234">
    <property type="entry name" value="GTP_CycHdrlase_I_CS"/>
</dbReference>
<proteinExistence type="inferred from homology"/>
<evidence type="ECO:0000313" key="8">
    <source>
        <dbReference type="Proteomes" id="UP000594422"/>
    </source>
</evidence>
<dbReference type="PANTHER" id="PTHR11109">
    <property type="entry name" value="GTP CYCLOHYDROLASE I"/>
    <property type="match status" value="1"/>
</dbReference>
<dbReference type="InterPro" id="IPR001474">
    <property type="entry name" value="GTP_CycHdrlase_I"/>
</dbReference>
<organism evidence="7 8">
    <name type="scientific">Providencia phage PSTCR7</name>
    <dbReference type="NCBI Taxonomy" id="2783549"/>
    <lineage>
        <taxon>Viruses</taxon>
        <taxon>Duplodnaviria</taxon>
        <taxon>Heunggongvirae</taxon>
        <taxon>Uroviricota</taxon>
        <taxon>Caudoviricetes</taxon>
        <taxon>Craquatrovirus</taxon>
        <taxon>Craquatrovirus PSTCR7</taxon>
    </lineage>
</organism>
<dbReference type="EC" id="3.5.4.16" evidence="3"/>
<dbReference type="InterPro" id="IPR043134">
    <property type="entry name" value="GTP-CH-I_N"/>
</dbReference>
<dbReference type="GO" id="GO:0008270">
    <property type="term" value="F:zinc ion binding"/>
    <property type="evidence" value="ECO:0007669"/>
    <property type="project" value="TreeGrafter"/>
</dbReference>
<dbReference type="GO" id="GO:0003934">
    <property type="term" value="F:GTP cyclohydrolase I activity"/>
    <property type="evidence" value="ECO:0007669"/>
    <property type="project" value="UniProtKB-EC"/>
</dbReference>
<dbReference type="PANTHER" id="PTHR11109:SF7">
    <property type="entry name" value="GTP CYCLOHYDROLASE 1"/>
    <property type="match status" value="1"/>
</dbReference>
<evidence type="ECO:0000256" key="2">
    <source>
        <dbReference type="ARBA" id="ARBA00005080"/>
    </source>
</evidence>